<gene>
    <name evidence="1" type="ORF">METZ01_LOCUS107987</name>
</gene>
<sequence length="283" mass="30312">MHFRCDVVIAGLVGAVLLAELVYGQASVVDEVRTSMEMVAGLDGSPGVLSAGGITRDETPLWTIENRTPFQEARARRRLVLLGGFEGRSASARVVLDAVRWFKTEASDVDRGRWAVSALPLADPDGAGAGRSYRFPPVGGYFDDPDLPESHYVWRWVAYQVPDLVVVVTSGAGLRLLSAEDADGSSPGGVLVTALASGVGHSDLGPVEALQVTASDGDGPALMRALLSRMPEERSPLRRALEQRVDRTPLEVARLLAGRYPEAPSMSYISGVAWLHALRLARV</sequence>
<evidence type="ECO:0008006" key="2">
    <source>
        <dbReference type="Google" id="ProtNLM"/>
    </source>
</evidence>
<feature type="non-terminal residue" evidence="1">
    <location>
        <position position="283"/>
    </location>
</feature>
<organism evidence="1">
    <name type="scientific">marine metagenome</name>
    <dbReference type="NCBI Taxonomy" id="408172"/>
    <lineage>
        <taxon>unclassified sequences</taxon>
        <taxon>metagenomes</taxon>
        <taxon>ecological metagenomes</taxon>
    </lineage>
</organism>
<proteinExistence type="predicted"/>
<accession>A0A381WT68</accession>
<dbReference type="AlphaFoldDB" id="A0A381WT68"/>
<reference evidence="1" key="1">
    <citation type="submission" date="2018-05" db="EMBL/GenBank/DDBJ databases">
        <authorList>
            <person name="Lanie J.A."/>
            <person name="Ng W.-L."/>
            <person name="Kazmierczak K.M."/>
            <person name="Andrzejewski T.M."/>
            <person name="Davidsen T.M."/>
            <person name="Wayne K.J."/>
            <person name="Tettelin H."/>
            <person name="Glass J.I."/>
            <person name="Rusch D."/>
            <person name="Podicherti R."/>
            <person name="Tsui H.-C.T."/>
            <person name="Winkler M.E."/>
        </authorList>
    </citation>
    <scope>NUCLEOTIDE SEQUENCE</scope>
</reference>
<evidence type="ECO:0000313" key="1">
    <source>
        <dbReference type="EMBL" id="SVA55133.1"/>
    </source>
</evidence>
<feature type="non-terminal residue" evidence="1">
    <location>
        <position position="1"/>
    </location>
</feature>
<name>A0A381WT68_9ZZZZ</name>
<dbReference type="EMBL" id="UINC01012653">
    <property type="protein sequence ID" value="SVA55133.1"/>
    <property type="molecule type" value="Genomic_DNA"/>
</dbReference>
<protein>
    <recommendedName>
        <fullName evidence="2">Peptidase M14 carboxypeptidase A domain-containing protein</fullName>
    </recommendedName>
</protein>